<evidence type="ECO:0000259" key="4">
    <source>
        <dbReference type="Pfam" id="PF00535"/>
    </source>
</evidence>
<dbReference type="EMBL" id="CP019434">
    <property type="protein sequence ID" value="APZ43474.1"/>
    <property type="molecule type" value="Genomic_DNA"/>
</dbReference>
<dbReference type="CDD" id="cd04186">
    <property type="entry name" value="GT_2_like_c"/>
    <property type="match status" value="1"/>
</dbReference>
<evidence type="ECO:0000256" key="2">
    <source>
        <dbReference type="ARBA" id="ARBA00022676"/>
    </source>
</evidence>
<sequence length="328" mass="38222">MISKQKMVTSIILNYNKSEETIKLYRQLAAQTCPSHEILVVDNCSDIDQQEKLLAFLPENKIIKSKINGGFSYGMNLGISSCLRENQCDYVWILNNDLKIPGDDVLEEVVSYLEEHPDIAMATPLLYEPDSDEVSFSGGYIDNNGWMHSAYDYAQFKEMEKTHPNRIWLDGTALVIKRELIEHIGLLDETYFMYWEDIDFSYRVNLSGYTAKVVANVGVYHCSPQWSERPIYWHYYNARNELLFMRNRCHASWKTIMWAVERRLNDNLDQLLRHGFYDRADAVYRGIWDGLIGKTGKAEDFSAPPRIVKMLGRLLSWYGARQRVRRQG</sequence>
<protein>
    <recommendedName>
        <fullName evidence="4">Glycosyltransferase 2-like domain-containing protein</fullName>
    </recommendedName>
</protein>
<feature type="domain" description="Glycosyltransferase 2-like" evidence="4">
    <location>
        <begin position="11"/>
        <end position="182"/>
    </location>
</feature>
<dbReference type="KEGG" id="afy:BW247_10555"/>
<organism evidence="5 6">
    <name type="scientific">Acidihalobacter ferrooxydans</name>
    <dbReference type="NCBI Taxonomy" id="1765967"/>
    <lineage>
        <taxon>Bacteria</taxon>
        <taxon>Pseudomonadati</taxon>
        <taxon>Pseudomonadota</taxon>
        <taxon>Gammaproteobacteria</taxon>
        <taxon>Chromatiales</taxon>
        <taxon>Ectothiorhodospiraceae</taxon>
        <taxon>Acidihalobacter</taxon>
    </lineage>
</organism>
<dbReference type="PANTHER" id="PTHR43179:SF12">
    <property type="entry name" value="GALACTOFURANOSYLTRANSFERASE GLFT2"/>
    <property type="match status" value="1"/>
</dbReference>
<dbReference type="AlphaFoldDB" id="A0A1P8UI51"/>
<dbReference type="InterPro" id="IPR001173">
    <property type="entry name" value="Glyco_trans_2-like"/>
</dbReference>
<name>A0A1P8UI51_9GAMM</name>
<gene>
    <name evidence="5" type="ORF">BW247_10555</name>
</gene>
<dbReference type="SUPFAM" id="SSF53448">
    <property type="entry name" value="Nucleotide-diphospho-sugar transferases"/>
    <property type="match status" value="1"/>
</dbReference>
<keyword evidence="2" id="KW-0328">Glycosyltransferase</keyword>
<comment type="similarity">
    <text evidence="1">Belongs to the glycosyltransferase 2 family.</text>
</comment>
<dbReference type="Proteomes" id="UP000243807">
    <property type="component" value="Chromosome"/>
</dbReference>
<proteinExistence type="inferred from homology"/>
<accession>A0A1P8UI51</accession>
<evidence type="ECO:0000313" key="5">
    <source>
        <dbReference type="EMBL" id="APZ43474.1"/>
    </source>
</evidence>
<evidence type="ECO:0000256" key="3">
    <source>
        <dbReference type="ARBA" id="ARBA00022679"/>
    </source>
</evidence>
<dbReference type="GO" id="GO:0016757">
    <property type="term" value="F:glycosyltransferase activity"/>
    <property type="evidence" value="ECO:0007669"/>
    <property type="project" value="UniProtKB-KW"/>
</dbReference>
<dbReference type="Pfam" id="PF00535">
    <property type="entry name" value="Glycos_transf_2"/>
    <property type="match status" value="1"/>
</dbReference>
<dbReference type="Gene3D" id="3.90.550.10">
    <property type="entry name" value="Spore Coat Polysaccharide Biosynthesis Protein SpsA, Chain A"/>
    <property type="match status" value="1"/>
</dbReference>
<dbReference type="PANTHER" id="PTHR43179">
    <property type="entry name" value="RHAMNOSYLTRANSFERASE WBBL"/>
    <property type="match status" value="1"/>
</dbReference>
<reference evidence="5 6" key="1">
    <citation type="submission" date="2017-01" db="EMBL/GenBank/DDBJ databases">
        <title>Draft sequence of Acidihalobacter ferrooxidans strain DSM 14175 (strain V8).</title>
        <authorList>
            <person name="Khaleque H.N."/>
            <person name="Ramsay J.P."/>
            <person name="Murphy R.J.T."/>
            <person name="Kaksonen A.H."/>
            <person name="Boxall N.J."/>
            <person name="Watkin E.L.J."/>
        </authorList>
    </citation>
    <scope>NUCLEOTIDE SEQUENCE [LARGE SCALE GENOMIC DNA]</scope>
    <source>
        <strain evidence="5 6">V8</strain>
    </source>
</reference>
<keyword evidence="3" id="KW-0808">Transferase</keyword>
<dbReference type="InterPro" id="IPR029044">
    <property type="entry name" value="Nucleotide-diphossugar_trans"/>
</dbReference>
<evidence type="ECO:0000256" key="1">
    <source>
        <dbReference type="ARBA" id="ARBA00006739"/>
    </source>
</evidence>
<keyword evidence="6" id="KW-1185">Reference proteome</keyword>
<dbReference type="STRING" id="1765967.BW247_10555"/>
<evidence type="ECO:0000313" key="6">
    <source>
        <dbReference type="Proteomes" id="UP000243807"/>
    </source>
</evidence>